<protein>
    <submittedName>
        <fullName evidence="2">Uncharacterized protein</fullName>
    </submittedName>
</protein>
<feature type="compositionally biased region" description="Basic and acidic residues" evidence="1">
    <location>
        <begin position="138"/>
        <end position="149"/>
    </location>
</feature>
<name>A0A8K0H6X7_9ROSA</name>
<accession>A0A8K0H6X7</accession>
<dbReference type="EMBL" id="VOIH02000005">
    <property type="protein sequence ID" value="KAF3446533.1"/>
    <property type="molecule type" value="Genomic_DNA"/>
</dbReference>
<gene>
    <name evidence="2" type="ORF">FNV43_RR11713</name>
</gene>
<evidence type="ECO:0000313" key="3">
    <source>
        <dbReference type="Proteomes" id="UP000796880"/>
    </source>
</evidence>
<keyword evidence="3" id="KW-1185">Reference proteome</keyword>
<dbReference type="AlphaFoldDB" id="A0A8K0H6X7"/>
<sequence>MSSSTIGHDQRSQQPQTCSSQTRAVQKQISDNQPARAQSANSPTDTVAHNRTRRHRQLKLICGTRDQTSKPATNPKQTSIQLATELAATHGNTSQNLRRRRVRDLTELDLRCENPNPWQLQSPTRGDARGEPTAPCPHELRCNDQHPTDGDGGGTYALQTR</sequence>
<feature type="compositionally biased region" description="Polar residues" evidence="1">
    <location>
        <begin position="65"/>
        <end position="78"/>
    </location>
</feature>
<evidence type="ECO:0000313" key="2">
    <source>
        <dbReference type="EMBL" id="KAF3446533.1"/>
    </source>
</evidence>
<comment type="caution">
    <text evidence="2">The sequence shown here is derived from an EMBL/GenBank/DDBJ whole genome shotgun (WGS) entry which is preliminary data.</text>
</comment>
<evidence type="ECO:0000256" key="1">
    <source>
        <dbReference type="SAM" id="MobiDB-lite"/>
    </source>
</evidence>
<proteinExistence type="predicted"/>
<reference evidence="2" key="1">
    <citation type="submission" date="2020-03" db="EMBL/GenBank/DDBJ databases">
        <title>A high-quality chromosome-level genome assembly of a woody plant with both climbing and erect habits, Rhamnella rubrinervis.</title>
        <authorList>
            <person name="Lu Z."/>
            <person name="Yang Y."/>
            <person name="Zhu X."/>
            <person name="Sun Y."/>
        </authorList>
    </citation>
    <scope>NUCLEOTIDE SEQUENCE</scope>
    <source>
        <strain evidence="2">BYM</strain>
        <tissue evidence="2">Leaf</tissue>
    </source>
</reference>
<feature type="region of interest" description="Disordered" evidence="1">
    <location>
        <begin position="116"/>
        <end position="161"/>
    </location>
</feature>
<feature type="compositionally biased region" description="Polar residues" evidence="1">
    <location>
        <begin position="1"/>
        <end position="49"/>
    </location>
</feature>
<feature type="region of interest" description="Disordered" evidence="1">
    <location>
        <begin position="1"/>
        <end position="78"/>
    </location>
</feature>
<organism evidence="2 3">
    <name type="scientific">Rhamnella rubrinervis</name>
    <dbReference type="NCBI Taxonomy" id="2594499"/>
    <lineage>
        <taxon>Eukaryota</taxon>
        <taxon>Viridiplantae</taxon>
        <taxon>Streptophyta</taxon>
        <taxon>Embryophyta</taxon>
        <taxon>Tracheophyta</taxon>
        <taxon>Spermatophyta</taxon>
        <taxon>Magnoliopsida</taxon>
        <taxon>eudicotyledons</taxon>
        <taxon>Gunneridae</taxon>
        <taxon>Pentapetalae</taxon>
        <taxon>rosids</taxon>
        <taxon>fabids</taxon>
        <taxon>Rosales</taxon>
        <taxon>Rhamnaceae</taxon>
        <taxon>rhamnoid group</taxon>
        <taxon>Rhamneae</taxon>
        <taxon>Rhamnella</taxon>
    </lineage>
</organism>
<dbReference type="Proteomes" id="UP000796880">
    <property type="component" value="Unassembled WGS sequence"/>
</dbReference>